<dbReference type="GO" id="GO:0000793">
    <property type="term" value="C:condensed chromosome"/>
    <property type="evidence" value="ECO:0007669"/>
    <property type="project" value="TreeGrafter"/>
</dbReference>
<dbReference type="PANTHER" id="PTHR46060:SF2">
    <property type="entry name" value="HISTONE-LYSINE N-METHYLTRANSFERASE SETMAR"/>
    <property type="match status" value="1"/>
</dbReference>
<dbReference type="GO" id="GO:0006303">
    <property type="term" value="P:double-strand break repair via nonhomologous end joining"/>
    <property type="evidence" value="ECO:0007669"/>
    <property type="project" value="TreeGrafter"/>
</dbReference>
<dbReference type="GO" id="GO:0015078">
    <property type="term" value="F:proton transmembrane transporter activity"/>
    <property type="evidence" value="ECO:0007669"/>
    <property type="project" value="InterPro"/>
</dbReference>
<comment type="subcellular location">
    <subcellularLocation>
        <location evidence="1">Membrane</location>
        <topology evidence="1">Multi-pass membrane protein</topology>
    </subcellularLocation>
</comment>
<dbReference type="GO" id="GO:0044774">
    <property type="term" value="P:mitotic DNA integrity checkpoint signaling"/>
    <property type="evidence" value="ECO:0007669"/>
    <property type="project" value="TreeGrafter"/>
</dbReference>
<dbReference type="InterPro" id="IPR052709">
    <property type="entry name" value="Transposase-MT_Hybrid"/>
</dbReference>
<keyword evidence="5 11" id="KW-0812">Transmembrane</keyword>
<dbReference type="GO" id="GO:0005634">
    <property type="term" value="C:nucleus"/>
    <property type="evidence" value="ECO:0007669"/>
    <property type="project" value="TreeGrafter"/>
</dbReference>
<dbReference type="GO" id="GO:0015986">
    <property type="term" value="P:proton motive force-driven ATP synthesis"/>
    <property type="evidence" value="ECO:0007669"/>
    <property type="project" value="InterPro"/>
</dbReference>
<dbReference type="GO" id="GO:0003697">
    <property type="term" value="F:single-stranded DNA binding"/>
    <property type="evidence" value="ECO:0007669"/>
    <property type="project" value="TreeGrafter"/>
</dbReference>
<evidence type="ECO:0000256" key="8">
    <source>
        <dbReference type="ARBA" id="ARBA00023065"/>
    </source>
</evidence>
<feature type="non-terminal residue" evidence="12">
    <location>
        <position position="1"/>
    </location>
</feature>
<dbReference type="Proteomes" id="UP000667349">
    <property type="component" value="Unassembled WGS sequence"/>
</dbReference>
<dbReference type="SUPFAM" id="SSF81336">
    <property type="entry name" value="F1F0 ATP synthase subunit A"/>
    <property type="match status" value="1"/>
</dbReference>
<evidence type="ECO:0000256" key="3">
    <source>
        <dbReference type="ARBA" id="ARBA00022448"/>
    </source>
</evidence>
<dbReference type="InterPro" id="IPR035908">
    <property type="entry name" value="F0_ATP_A_sf"/>
</dbReference>
<feature type="non-terminal residue" evidence="12">
    <location>
        <position position="252"/>
    </location>
</feature>
<dbReference type="GO" id="GO:0000014">
    <property type="term" value="F:single-stranded DNA endodeoxyribonuclease activity"/>
    <property type="evidence" value="ECO:0007669"/>
    <property type="project" value="TreeGrafter"/>
</dbReference>
<dbReference type="AlphaFoldDB" id="A0A836JFQ3"/>
<keyword evidence="4" id="KW-0138">CF(0)</keyword>
<keyword evidence="9 11" id="KW-0472">Membrane</keyword>
<evidence type="ECO:0000256" key="5">
    <source>
        <dbReference type="ARBA" id="ARBA00022692"/>
    </source>
</evidence>
<sequence>MTVWNYLKKVGYAKKLDVWVDRISISETLLKLNEIDPFLKQITGDEKWVKYKNIVRKRSWNKRGKPPQTTSKPGLKEAIKEKRPELINRKGVVFHHDNARSHTSLMTRKLRELGWEVLMHPPLKMLIHFLKFNINILNKNHPSSTSKYTFLYNYFVTTFIFIYENDGQFIILILLRITNYLNNLLSHLTPTANIIAGHLLLTLLGLSRINIFNLAILLLIFTQILFYILEISVSIIQAYVLSILSTFYNRET</sequence>
<evidence type="ECO:0000256" key="2">
    <source>
        <dbReference type="ARBA" id="ARBA00006810"/>
    </source>
</evidence>
<evidence type="ECO:0000256" key="10">
    <source>
        <dbReference type="ARBA" id="ARBA00023310"/>
    </source>
</evidence>
<feature type="transmembrane region" description="Helical" evidence="11">
    <location>
        <begin position="151"/>
        <end position="175"/>
    </location>
</feature>
<keyword evidence="13" id="KW-1185">Reference proteome</keyword>
<comment type="similarity">
    <text evidence="2">Belongs to the ATPase A chain family.</text>
</comment>
<dbReference type="GO" id="GO:0046975">
    <property type="term" value="F:histone H3K36 methyltransferase activity"/>
    <property type="evidence" value="ECO:0007669"/>
    <property type="project" value="TreeGrafter"/>
</dbReference>
<dbReference type="GO" id="GO:0000729">
    <property type="term" value="P:DNA double-strand break processing"/>
    <property type="evidence" value="ECO:0007669"/>
    <property type="project" value="TreeGrafter"/>
</dbReference>
<gene>
    <name evidence="12" type="primary">Setmar_90</name>
    <name evidence="12" type="ORF">G6Z75_0014260</name>
</gene>
<proteinExistence type="inferred from homology"/>
<feature type="transmembrane region" description="Helical" evidence="11">
    <location>
        <begin position="195"/>
        <end position="220"/>
    </location>
</feature>
<keyword evidence="6" id="KW-0375">Hydrogen ion transport</keyword>
<organism evidence="12 13">
    <name type="scientific">Acromyrmex insinuator</name>
    <dbReference type="NCBI Taxonomy" id="230686"/>
    <lineage>
        <taxon>Eukaryota</taxon>
        <taxon>Metazoa</taxon>
        <taxon>Ecdysozoa</taxon>
        <taxon>Arthropoda</taxon>
        <taxon>Hexapoda</taxon>
        <taxon>Insecta</taxon>
        <taxon>Pterygota</taxon>
        <taxon>Neoptera</taxon>
        <taxon>Endopterygota</taxon>
        <taxon>Hymenoptera</taxon>
        <taxon>Apocrita</taxon>
        <taxon>Aculeata</taxon>
        <taxon>Formicoidea</taxon>
        <taxon>Formicidae</taxon>
        <taxon>Myrmicinae</taxon>
        <taxon>Acromyrmex</taxon>
    </lineage>
</organism>
<dbReference type="PANTHER" id="PTHR46060">
    <property type="entry name" value="MARINER MOS1 TRANSPOSASE-LIKE PROTEIN"/>
    <property type="match status" value="1"/>
</dbReference>
<keyword evidence="3" id="KW-0813">Transport</keyword>
<evidence type="ECO:0000256" key="4">
    <source>
        <dbReference type="ARBA" id="ARBA00022547"/>
    </source>
</evidence>
<dbReference type="GO" id="GO:0003690">
    <property type="term" value="F:double-stranded DNA binding"/>
    <property type="evidence" value="ECO:0007669"/>
    <property type="project" value="TreeGrafter"/>
</dbReference>
<keyword evidence="10" id="KW-0066">ATP synthesis</keyword>
<dbReference type="GO" id="GO:0042800">
    <property type="term" value="F:histone H3K4 methyltransferase activity"/>
    <property type="evidence" value="ECO:0007669"/>
    <property type="project" value="TreeGrafter"/>
</dbReference>
<dbReference type="GO" id="GO:0032259">
    <property type="term" value="P:methylation"/>
    <property type="evidence" value="ECO:0007669"/>
    <property type="project" value="UniProtKB-KW"/>
</dbReference>
<evidence type="ECO:0000256" key="7">
    <source>
        <dbReference type="ARBA" id="ARBA00022989"/>
    </source>
</evidence>
<keyword evidence="12" id="KW-0808">Transferase</keyword>
<dbReference type="Gene3D" id="3.30.420.10">
    <property type="entry name" value="Ribonuclease H-like superfamily/Ribonuclease H"/>
    <property type="match status" value="2"/>
</dbReference>
<evidence type="ECO:0000256" key="11">
    <source>
        <dbReference type="SAM" id="Phobius"/>
    </source>
</evidence>
<evidence type="ECO:0000256" key="1">
    <source>
        <dbReference type="ARBA" id="ARBA00004141"/>
    </source>
</evidence>
<dbReference type="InterPro" id="IPR000568">
    <property type="entry name" value="ATP_synth_F0_asu"/>
</dbReference>
<dbReference type="InterPro" id="IPR036397">
    <property type="entry name" value="RNaseH_sf"/>
</dbReference>
<evidence type="ECO:0000256" key="9">
    <source>
        <dbReference type="ARBA" id="ARBA00023136"/>
    </source>
</evidence>
<name>A0A836JFQ3_9HYME</name>
<dbReference type="PRINTS" id="PR00123">
    <property type="entry name" value="ATPASEA"/>
</dbReference>
<reference evidence="12" key="1">
    <citation type="submission" date="2020-02" db="EMBL/GenBank/DDBJ databases">
        <title>Relaxed selection underlies rapid genomic changes in the transitions from sociality to social parasitism in ants.</title>
        <authorList>
            <person name="Bi X."/>
        </authorList>
    </citation>
    <scope>NUCLEOTIDE SEQUENCE</scope>
    <source>
        <strain evidence="12">BGI-DK2013a</strain>
        <tissue evidence="12">Whole body</tissue>
    </source>
</reference>
<dbReference type="GO" id="GO:0035861">
    <property type="term" value="C:site of double-strand break"/>
    <property type="evidence" value="ECO:0007669"/>
    <property type="project" value="TreeGrafter"/>
</dbReference>
<dbReference type="GO" id="GO:0044547">
    <property type="term" value="F:DNA topoisomerase binding"/>
    <property type="evidence" value="ECO:0007669"/>
    <property type="project" value="TreeGrafter"/>
</dbReference>
<dbReference type="GO" id="GO:0045259">
    <property type="term" value="C:proton-transporting ATP synthase complex"/>
    <property type="evidence" value="ECO:0007669"/>
    <property type="project" value="UniProtKB-KW"/>
</dbReference>
<protein>
    <submittedName>
        <fullName evidence="12">SETMR methyltransferase</fullName>
    </submittedName>
</protein>
<evidence type="ECO:0000313" key="13">
    <source>
        <dbReference type="Proteomes" id="UP000667349"/>
    </source>
</evidence>
<keyword evidence="8" id="KW-0406">Ion transport</keyword>
<evidence type="ECO:0000313" key="12">
    <source>
        <dbReference type="EMBL" id="KAG5311524.1"/>
    </source>
</evidence>
<accession>A0A836JFQ3</accession>
<dbReference type="GO" id="GO:0031297">
    <property type="term" value="P:replication fork processing"/>
    <property type="evidence" value="ECO:0007669"/>
    <property type="project" value="TreeGrafter"/>
</dbReference>
<keyword evidence="7 11" id="KW-1133">Transmembrane helix</keyword>
<comment type="caution">
    <text evidence="12">The sequence shown here is derived from an EMBL/GenBank/DDBJ whole genome shotgun (WGS) entry which is preliminary data.</text>
</comment>
<evidence type="ECO:0000256" key="6">
    <source>
        <dbReference type="ARBA" id="ARBA00022781"/>
    </source>
</evidence>
<dbReference type="GO" id="GO:0015074">
    <property type="term" value="P:DNA integration"/>
    <property type="evidence" value="ECO:0007669"/>
    <property type="project" value="TreeGrafter"/>
</dbReference>
<keyword evidence="12" id="KW-0489">Methyltransferase</keyword>
<dbReference type="EMBL" id="JAANHZ010000386">
    <property type="protein sequence ID" value="KAG5311524.1"/>
    <property type="molecule type" value="Genomic_DNA"/>
</dbReference>